<feature type="domain" description="Amine oxidase" evidence="2">
    <location>
        <begin position="104"/>
        <end position="362"/>
    </location>
</feature>
<sequence length="383" mass="41080">MSSSVSPSILIVGGGLAGLTAARLLYQAGIDFKLLEARDRLGGRILSVDATGKLSGDGFDLGPSWFWPGMQPAMGDLVHLLGLHYFEQNSDGDVIFQRMSREAPQRYRGMQDPQSMRLVGGTGAIISVLGESLPAQSVQLGARVTHVSLEGQEVVVQYVAASGSSHKQRASHVLFALPPRLLEAKVLFSPALDVTTSERWRRTPTWMAPRAKFFALYDRPFWRDAGLSGTAQSMVGPLVEIHDATTASGRAALFGFVGVPAEQRAAVGRDAIVAASVQQLAQMFGPQAASPRATLYKDWTDDPLTATADDRQAGGHPIPDRRPWVNGKWRDYISLAGSETSLSEPGYLAGAVEAATRTANEIVSRLNRSERPACAAPSQASRA</sequence>
<dbReference type="SUPFAM" id="SSF51905">
    <property type="entry name" value="FAD/NAD(P)-binding domain"/>
    <property type="match status" value="1"/>
</dbReference>
<dbReference type="PANTHER" id="PTHR43563">
    <property type="entry name" value="AMINE OXIDASE"/>
    <property type="match status" value="1"/>
</dbReference>
<evidence type="ECO:0000313" key="4">
    <source>
        <dbReference type="Proteomes" id="UP000439983"/>
    </source>
</evidence>
<dbReference type="PANTHER" id="PTHR43563:SF1">
    <property type="entry name" value="AMINE OXIDASE [FLAVIN-CONTAINING] B"/>
    <property type="match status" value="1"/>
</dbReference>
<dbReference type="RefSeq" id="WP_153441927.1">
    <property type="nucleotide sequence ID" value="NZ_JACIGA010000014.1"/>
</dbReference>
<proteinExistence type="inferred from homology"/>
<dbReference type="OrthoDB" id="337830at2"/>
<dbReference type="InterPro" id="IPR050703">
    <property type="entry name" value="Flavin_MAO"/>
</dbReference>
<keyword evidence="4" id="KW-1185">Reference proteome</keyword>
<gene>
    <name evidence="3" type="ORF">GHK62_26175</name>
</gene>
<evidence type="ECO:0000259" key="2">
    <source>
        <dbReference type="Pfam" id="PF01593"/>
    </source>
</evidence>
<feature type="domain" description="Amine oxidase" evidence="2">
    <location>
        <begin position="16"/>
        <end position="91"/>
    </location>
</feature>
<dbReference type="Pfam" id="PF01593">
    <property type="entry name" value="Amino_oxidase"/>
    <property type="match status" value="2"/>
</dbReference>
<dbReference type="EMBL" id="WITC01000115">
    <property type="protein sequence ID" value="MQX18103.1"/>
    <property type="molecule type" value="Genomic_DNA"/>
</dbReference>
<dbReference type="SUPFAM" id="SSF54373">
    <property type="entry name" value="FAD-linked reductases, C-terminal domain"/>
    <property type="match status" value="1"/>
</dbReference>
<dbReference type="Proteomes" id="UP000439983">
    <property type="component" value="Unassembled WGS sequence"/>
</dbReference>
<protein>
    <submittedName>
        <fullName evidence="3">NAD(P)-binding protein</fullName>
    </submittedName>
</protein>
<dbReference type="InterPro" id="IPR002937">
    <property type="entry name" value="Amino_oxidase"/>
</dbReference>
<evidence type="ECO:0000256" key="1">
    <source>
        <dbReference type="ARBA" id="ARBA00005995"/>
    </source>
</evidence>
<accession>A0A6N7LJP5</accession>
<evidence type="ECO:0000313" key="3">
    <source>
        <dbReference type="EMBL" id="MQX18103.1"/>
    </source>
</evidence>
<dbReference type="GO" id="GO:0016491">
    <property type="term" value="F:oxidoreductase activity"/>
    <property type="evidence" value="ECO:0007669"/>
    <property type="project" value="InterPro"/>
</dbReference>
<comment type="caution">
    <text evidence="3">The sequence shown here is derived from an EMBL/GenBank/DDBJ whole genome shotgun (WGS) entry which is preliminary data.</text>
</comment>
<name>A0A6N7LJP5_SINTE</name>
<reference evidence="3 4" key="1">
    <citation type="journal article" date="2013" name="Genome Biol.">
        <title>Comparative genomics of the core and accessory genomes of 48 Sinorhizobium strains comprising five genospecies.</title>
        <authorList>
            <person name="Sugawara M."/>
            <person name="Epstein B."/>
            <person name="Badgley B.D."/>
            <person name="Unno T."/>
            <person name="Xu L."/>
            <person name="Reese J."/>
            <person name="Gyaneshwar P."/>
            <person name="Denny R."/>
            <person name="Mudge J."/>
            <person name="Bharti A.K."/>
            <person name="Farmer A.D."/>
            <person name="May G.D."/>
            <person name="Woodward J.E."/>
            <person name="Medigue C."/>
            <person name="Vallenet D."/>
            <person name="Lajus A."/>
            <person name="Rouy Z."/>
            <person name="Martinez-Vaz B."/>
            <person name="Tiffin P."/>
            <person name="Young N.D."/>
            <person name="Sadowsky M.J."/>
        </authorList>
    </citation>
    <scope>NUCLEOTIDE SEQUENCE [LARGE SCALE GENOMIC DNA]</scope>
    <source>
        <strain evidence="3 4">USDA4894</strain>
    </source>
</reference>
<comment type="similarity">
    <text evidence="1">Belongs to the flavin monoamine oxidase family.</text>
</comment>
<dbReference type="Gene3D" id="3.50.50.60">
    <property type="entry name" value="FAD/NAD(P)-binding domain"/>
    <property type="match status" value="2"/>
</dbReference>
<dbReference type="AlphaFoldDB" id="A0A6N7LJP5"/>
<dbReference type="InterPro" id="IPR036188">
    <property type="entry name" value="FAD/NAD-bd_sf"/>
</dbReference>
<organism evidence="3 4">
    <name type="scientific">Sinorhizobium terangae</name>
    <dbReference type="NCBI Taxonomy" id="110322"/>
    <lineage>
        <taxon>Bacteria</taxon>
        <taxon>Pseudomonadati</taxon>
        <taxon>Pseudomonadota</taxon>
        <taxon>Alphaproteobacteria</taxon>
        <taxon>Hyphomicrobiales</taxon>
        <taxon>Rhizobiaceae</taxon>
        <taxon>Sinorhizobium/Ensifer group</taxon>
        <taxon>Sinorhizobium</taxon>
    </lineage>
</organism>